<dbReference type="OrthoDB" id="9906983at2759"/>
<dbReference type="PROSITE" id="PS50994">
    <property type="entry name" value="INTEGRASE"/>
    <property type="match status" value="1"/>
</dbReference>
<keyword evidence="6" id="KW-0695">RNA-directed DNA polymerase</keyword>
<dbReference type="SUPFAM" id="SSF53098">
    <property type="entry name" value="Ribonuclease H-like"/>
    <property type="match status" value="1"/>
</dbReference>
<proteinExistence type="predicted"/>
<evidence type="ECO:0000256" key="4">
    <source>
        <dbReference type="ARBA" id="ARBA00022759"/>
    </source>
</evidence>
<dbReference type="GO" id="GO:0016787">
    <property type="term" value="F:hydrolase activity"/>
    <property type="evidence" value="ECO:0007669"/>
    <property type="project" value="UniProtKB-KW"/>
</dbReference>
<evidence type="ECO:0000256" key="1">
    <source>
        <dbReference type="ARBA" id="ARBA00022679"/>
    </source>
</evidence>
<dbReference type="GO" id="GO:0004519">
    <property type="term" value="F:endonuclease activity"/>
    <property type="evidence" value="ECO:0007669"/>
    <property type="project" value="UniProtKB-KW"/>
</dbReference>
<dbReference type="PANTHER" id="PTHR41694">
    <property type="entry name" value="ENDOGENOUS RETROVIRUS GROUP K MEMBER POL PROTEIN"/>
    <property type="match status" value="1"/>
</dbReference>
<feature type="domain" description="Integrase catalytic" evidence="7">
    <location>
        <begin position="1"/>
        <end position="133"/>
    </location>
</feature>
<dbReference type="PANTHER" id="PTHR41694:SF5">
    <property type="entry name" value="RIBONUCLEASE H"/>
    <property type="match status" value="1"/>
</dbReference>
<evidence type="ECO:0000256" key="3">
    <source>
        <dbReference type="ARBA" id="ARBA00022722"/>
    </source>
</evidence>
<dbReference type="EMBL" id="VWZO01010553">
    <property type="protein sequence ID" value="NXH15834.1"/>
    <property type="molecule type" value="Genomic_DNA"/>
</dbReference>
<evidence type="ECO:0000313" key="8">
    <source>
        <dbReference type="EMBL" id="NXH15834.1"/>
    </source>
</evidence>
<evidence type="ECO:0000259" key="7">
    <source>
        <dbReference type="PROSITE" id="PS50994"/>
    </source>
</evidence>
<dbReference type="InterPro" id="IPR036397">
    <property type="entry name" value="RNaseH_sf"/>
</dbReference>
<keyword evidence="5" id="KW-0378">Hydrolase</keyword>
<dbReference type="Pfam" id="PF00665">
    <property type="entry name" value="rve"/>
    <property type="match status" value="1"/>
</dbReference>
<evidence type="ECO:0000256" key="6">
    <source>
        <dbReference type="ARBA" id="ARBA00022918"/>
    </source>
</evidence>
<accession>A0A7K9HSW0</accession>
<name>A0A7K9HSW0_9PICI</name>
<comment type="caution">
    <text evidence="8">The sequence shown here is derived from an EMBL/GenBank/DDBJ whole genome shotgun (WGS) entry which is preliminary data.</text>
</comment>
<keyword evidence="3" id="KW-0540">Nuclease</keyword>
<keyword evidence="9" id="KW-1185">Reference proteome</keyword>
<reference evidence="8 9" key="1">
    <citation type="submission" date="2019-09" db="EMBL/GenBank/DDBJ databases">
        <title>Bird 10,000 Genomes (B10K) Project - Family phase.</title>
        <authorList>
            <person name="Zhang G."/>
        </authorList>
    </citation>
    <scope>NUCLEOTIDE SEQUENCE [LARGE SCALE GENOMIC DNA]</scope>
    <source>
        <strain evidence="8">B10K-DU-001-16</strain>
        <tissue evidence="8">Muscle</tissue>
    </source>
</reference>
<keyword evidence="4" id="KW-0255">Endonuclease</keyword>
<feature type="non-terminal residue" evidence="8">
    <location>
        <position position="1"/>
    </location>
</feature>
<dbReference type="InterPro" id="IPR001584">
    <property type="entry name" value="Integrase_cat-core"/>
</dbReference>
<keyword evidence="2" id="KW-0548">Nucleotidyltransferase</keyword>
<dbReference type="InterPro" id="IPR012337">
    <property type="entry name" value="RNaseH-like_sf"/>
</dbReference>
<dbReference type="GO" id="GO:0015074">
    <property type="term" value="P:DNA integration"/>
    <property type="evidence" value="ECO:0007669"/>
    <property type="project" value="InterPro"/>
</dbReference>
<sequence length="133" mass="15657">RPFEKLQADFTELPKVGRYRYLLVLVDHLTHFVEAFPVARCTAKTVTKILLEQIIPWYGTVAVVDLDRGPHFTAKIIKEMVELFGTRWEYHTPWHPWSSGRVERMNGEIKKHLTKLMIRTKMNWVKCLPLALL</sequence>
<gene>
    <name evidence="8" type="primary">Tf29</name>
    <name evidence="8" type="ORF">BUCCAP_R15222</name>
</gene>
<feature type="non-terminal residue" evidence="8">
    <location>
        <position position="133"/>
    </location>
</feature>
<dbReference type="Proteomes" id="UP000534107">
    <property type="component" value="Unassembled WGS sequence"/>
</dbReference>
<dbReference type="AlphaFoldDB" id="A0A7K9HSW0"/>
<dbReference type="Gene3D" id="3.30.420.10">
    <property type="entry name" value="Ribonuclease H-like superfamily/Ribonuclease H"/>
    <property type="match status" value="1"/>
</dbReference>
<dbReference type="GO" id="GO:0003676">
    <property type="term" value="F:nucleic acid binding"/>
    <property type="evidence" value="ECO:0007669"/>
    <property type="project" value="InterPro"/>
</dbReference>
<protein>
    <submittedName>
        <fullName evidence="8">TF29 protein</fullName>
    </submittedName>
</protein>
<evidence type="ECO:0000256" key="2">
    <source>
        <dbReference type="ARBA" id="ARBA00022695"/>
    </source>
</evidence>
<evidence type="ECO:0000313" key="9">
    <source>
        <dbReference type="Proteomes" id="UP000534107"/>
    </source>
</evidence>
<evidence type="ECO:0000256" key="5">
    <source>
        <dbReference type="ARBA" id="ARBA00022801"/>
    </source>
</evidence>
<dbReference type="GO" id="GO:0003964">
    <property type="term" value="F:RNA-directed DNA polymerase activity"/>
    <property type="evidence" value="ECO:0007669"/>
    <property type="project" value="UniProtKB-KW"/>
</dbReference>
<organism evidence="8 9">
    <name type="scientific">Bucco capensis</name>
    <name type="common">collared puffbird</name>
    <dbReference type="NCBI Taxonomy" id="135168"/>
    <lineage>
        <taxon>Eukaryota</taxon>
        <taxon>Metazoa</taxon>
        <taxon>Chordata</taxon>
        <taxon>Craniata</taxon>
        <taxon>Vertebrata</taxon>
        <taxon>Euteleostomi</taxon>
        <taxon>Archelosauria</taxon>
        <taxon>Archosauria</taxon>
        <taxon>Dinosauria</taxon>
        <taxon>Saurischia</taxon>
        <taxon>Theropoda</taxon>
        <taxon>Coelurosauria</taxon>
        <taxon>Aves</taxon>
        <taxon>Neognathae</taxon>
        <taxon>Neoaves</taxon>
        <taxon>Telluraves</taxon>
        <taxon>Coraciimorphae</taxon>
        <taxon>Piciformes</taxon>
        <taxon>Bucconidae</taxon>
        <taxon>Bucco</taxon>
    </lineage>
</organism>
<keyword evidence="1" id="KW-0808">Transferase</keyword>